<dbReference type="InterPro" id="IPR001650">
    <property type="entry name" value="Helicase_C-like"/>
</dbReference>
<dbReference type="GO" id="GO:0004386">
    <property type="term" value="F:helicase activity"/>
    <property type="evidence" value="ECO:0007669"/>
    <property type="project" value="UniProtKB-KW"/>
</dbReference>
<accession>A0A226E943</accession>
<dbReference type="InterPro" id="IPR014001">
    <property type="entry name" value="Helicase_ATP-bd"/>
</dbReference>
<comment type="subcellular location">
    <subcellularLocation>
        <location evidence="1">Nucleus</location>
    </subcellularLocation>
</comment>
<dbReference type="GO" id="GO:0005524">
    <property type="term" value="F:ATP binding"/>
    <property type="evidence" value="ECO:0007669"/>
    <property type="project" value="UniProtKB-KW"/>
</dbReference>
<evidence type="ECO:0000256" key="13">
    <source>
        <dbReference type="SAM" id="Coils"/>
    </source>
</evidence>
<evidence type="ECO:0000313" key="18">
    <source>
        <dbReference type="EMBL" id="OXA53146.1"/>
    </source>
</evidence>
<dbReference type="CDD" id="cd18003">
    <property type="entry name" value="DEXQc_SRCAP"/>
    <property type="match status" value="1"/>
</dbReference>
<dbReference type="InterPro" id="IPR038718">
    <property type="entry name" value="SNF2-like_sf"/>
</dbReference>
<feature type="domain" description="HSA" evidence="17">
    <location>
        <begin position="347"/>
        <end position="420"/>
    </location>
</feature>
<dbReference type="FunFam" id="3.40.50.300:FF:000529">
    <property type="entry name" value="helicase SRCAP isoform X1"/>
    <property type="match status" value="1"/>
</dbReference>
<dbReference type="InterPro" id="IPR049730">
    <property type="entry name" value="SNF2/RAD54-like_C"/>
</dbReference>
<dbReference type="OMA" id="TIWISAN"/>
<dbReference type="GO" id="GO:0006338">
    <property type="term" value="P:chromatin remodeling"/>
    <property type="evidence" value="ECO:0007669"/>
    <property type="project" value="UniProtKB-ARBA"/>
</dbReference>
<evidence type="ECO:0000256" key="14">
    <source>
        <dbReference type="SAM" id="MobiDB-lite"/>
    </source>
</evidence>
<organism evidence="18 19">
    <name type="scientific">Folsomia candida</name>
    <name type="common">Springtail</name>
    <dbReference type="NCBI Taxonomy" id="158441"/>
    <lineage>
        <taxon>Eukaryota</taxon>
        <taxon>Metazoa</taxon>
        <taxon>Ecdysozoa</taxon>
        <taxon>Arthropoda</taxon>
        <taxon>Hexapoda</taxon>
        <taxon>Collembola</taxon>
        <taxon>Entomobryomorpha</taxon>
        <taxon>Isotomoidea</taxon>
        <taxon>Isotomidae</taxon>
        <taxon>Proisotominae</taxon>
        <taxon>Folsomia</taxon>
    </lineage>
</organism>
<feature type="region of interest" description="Disordered" evidence="14">
    <location>
        <begin position="1905"/>
        <end position="1995"/>
    </location>
</feature>
<dbReference type="FunFam" id="3.40.50.10810:FF:000005">
    <property type="entry name" value="Photoperiod-independent early flowering 1"/>
    <property type="match status" value="1"/>
</dbReference>
<evidence type="ECO:0000256" key="11">
    <source>
        <dbReference type="ARBA" id="ARBA00023163"/>
    </source>
</evidence>
<feature type="region of interest" description="Disordered" evidence="14">
    <location>
        <begin position="1"/>
        <end position="53"/>
    </location>
</feature>
<gene>
    <name evidence="18" type="ORF">Fcan01_12173</name>
</gene>
<evidence type="ECO:0000313" key="19">
    <source>
        <dbReference type="Proteomes" id="UP000198287"/>
    </source>
</evidence>
<dbReference type="STRING" id="158441.A0A226E943"/>
<keyword evidence="4" id="KW-0547">Nucleotide-binding</keyword>
<feature type="compositionally biased region" description="Basic and acidic residues" evidence="14">
    <location>
        <begin position="518"/>
        <end position="528"/>
    </location>
</feature>
<dbReference type="GO" id="GO:0042393">
    <property type="term" value="F:histone binding"/>
    <property type="evidence" value="ECO:0007669"/>
    <property type="project" value="TreeGrafter"/>
</dbReference>
<comment type="similarity">
    <text evidence="2">Belongs to the SNF2/RAD54 helicase family. SWR1 subfamily.</text>
</comment>
<name>A0A226E943_FOLCA</name>
<dbReference type="GO" id="GO:0010468">
    <property type="term" value="P:regulation of gene expression"/>
    <property type="evidence" value="ECO:0007669"/>
    <property type="project" value="UniProtKB-ARBA"/>
</dbReference>
<keyword evidence="5" id="KW-0378">Hydrolase</keyword>
<dbReference type="GO" id="GO:0016887">
    <property type="term" value="F:ATP hydrolysis activity"/>
    <property type="evidence" value="ECO:0007669"/>
    <property type="project" value="TreeGrafter"/>
</dbReference>
<dbReference type="Gene3D" id="1.20.120.850">
    <property type="entry name" value="SWI2/SNF2 ATPases, N-terminal domain"/>
    <property type="match status" value="1"/>
</dbReference>
<feature type="compositionally biased region" description="Acidic residues" evidence="14">
    <location>
        <begin position="671"/>
        <end position="702"/>
    </location>
</feature>
<keyword evidence="19" id="KW-1185">Reference proteome</keyword>
<keyword evidence="6 18" id="KW-0347">Helicase</keyword>
<reference evidence="18 19" key="1">
    <citation type="submission" date="2015-12" db="EMBL/GenBank/DDBJ databases">
        <title>The genome of Folsomia candida.</title>
        <authorList>
            <person name="Faddeeva A."/>
            <person name="Derks M.F."/>
            <person name="Anvar Y."/>
            <person name="Smit S."/>
            <person name="Van Straalen N."/>
            <person name="Roelofs D."/>
        </authorList>
    </citation>
    <scope>NUCLEOTIDE SEQUENCE [LARGE SCALE GENOMIC DNA]</scope>
    <source>
        <strain evidence="18 19">VU population</strain>
        <tissue evidence="18">Whole body</tissue>
    </source>
</reference>
<feature type="domain" description="Helicase ATP-binding" evidence="15">
    <location>
        <begin position="788"/>
        <end position="953"/>
    </location>
</feature>
<evidence type="ECO:0000256" key="3">
    <source>
        <dbReference type="ARBA" id="ARBA00022553"/>
    </source>
</evidence>
<dbReference type="InterPro" id="IPR014012">
    <property type="entry name" value="HSA_dom"/>
</dbReference>
<dbReference type="EMBL" id="LNIX01000006">
    <property type="protein sequence ID" value="OXA53146.1"/>
    <property type="molecule type" value="Genomic_DNA"/>
</dbReference>
<evidence type="ECO:0000256" key="6">
    <source>
        <dbReference type="ARBA" id="ARBA00022806"/>
    </source>
</evidence>
<evidence type="ECO:0000259" key="17">
    <source>
        <dbReference type="PROSITE" id="PS51204"/>
    </source>
</evidence>
<proteinExistence type="inferred from homology"/>
<dbReference type="PANTHER" id="PTHR45685:SF1">
    <property type="entry name" value="HELICASE SRCAP"/>
    <property type="match status" value="1"/>
</dbReference>
<feature type="compositionally biased region" description="Low complexity" evidence="14">
    <location>
        <begin position="1951"/>
        <end position="1967"/>
    </location>
</feature>
<dbReference type="InterPro" id="IPR000330">
    <property type="entry name" value="SNF2_N"/>
</dbReference>
<dbReference type="SUPFAM" id="SSF52540">
    <property type="entry name" value="P-loop containing nucleoside triphosphate hydrolases"/>
    <property type="match status" value="2"/>
</dbReference>
<dbReference type="SMART" id="SM00490">
    <property type="entry name" value="HELICc"/>
    <property type="match status" value="1"/>
</dbReference>
<dbReference type="PROSITE" id="PS51194">
    <property type="entry name" value="HELICASE_CTER"/>
    <property type="match status" value="1"/>
</dbReference>
<dbReference type="GO" id="GO:0000812">
    <property type="term" value="C:Swr1 complex"/>
    <property type="evidence" value="ECO:0007669"/>
    <property type="project" value="TreeGrafter"/>
</dbReference>
<dbReference type="GO" id="GO:0140096">
    <property type="term" value="F:catalytic activity, acting on a protein"/>
    <property type="evidence" value="ECO:0007669"/>
    <property type="project" value="UniProtKB-ARBA"/>
</dbReference>
<dbReference type="PANTHER" id="PTHR45685">
    <property type="entry name" value="HELICASE SRCAP-RELATED"/>
    <property type="match status" value="1"/>
</dbReference>
<evidence type="ECO:0000256" key="2">
    <source>
        <dbReference type="ARBA" id="ARBA00009220"/>
    </source>
</evidence>
<dbReference type="CDD" id="cd18793">
    <property type="entry name" value="SF2_C_SNF"/>
    <property type="match status" value="1"/>
</dbReference>
<keyword evidence="13" id="KW-0175">Coiled coil</keyword>
<dbReference type="PROSITE" id="PS51204">
    <property type="entry name" value="HSA"/>
    <property type="match status" value="1"/>
</dbReference>
<feature type="region of interest" description="Disordered" evidence="14">
    <location>
        <begin position="563"/>
        <end position="632"/>
    </location>
</feature>
<keyword evidence="7" id="KW-0067">ATP-binding</keyword>
<feature type="compositionally biased region" description="Polar residues" evidence="14">
    <location>
        <begin position="488"/>
        <end position="501"/>
    </location>
</feature>
<feature type="domain" description="Helicase C-terminal" evidence="16">
    <location>
        <begin position="1540"/>
        <end position="1690"/>
    </location>
</feature>
<dbReference type="GO" id="GO:0010557">
    <property type="term" value="P:positive regulation of macromolecule biosynthetic process"/>
    <property type="evidence" value="ECO:0007669"/>
    <property type="project" value="UniProtKB-ARBA"/>
</dbReference>
<dbReference type="Pfam" id="PF00176">
    <property type="entry name" value="SNF2-rel_dom"/>
    <property type="match status" value="1"/>
</dbReference>
<evidence type="ECO:0000256" key="5">
    <source>
        <dbReference type="ARBA" id="ARBA00022801"/>
    </source>
</evidence>
<dbReference type="GO" id="GO:0003677">
    <property type="term" value="F:DNA binding"/>
    <property type="evidence" value="ECO:0007669"/>
    <property type="project" value="UniProtKB-KW"/>
</dbReference>
<dbReference type="PROSITE" id="PS51192">
    <property type="entry name" value="HELICASE_ATP_BIND_1"/>
    <property type="match status" value="1"/>
</dbReference>
<feature type="region of interest" description="Disordered" evidence="14">
    <location>
        <begin position="488"/>
        <end position="528"/>
    </location>
</feature>
<feature type="region of interest" description="Disordered" evidence="14">
    <location>
        <begin position="1276"/>
        <end position="1309"/>
    </location>
</feature>
<evidence type="ECO:0000256" key="7">
    <source>
        <dbReference type="ARBA" id="ARBA00022840"/>
    </source>
</evidence>
<feature type="compositionally biased region" description="Polar residues" evidence="14">
    <location>
        <begin position="574"/>
        <end position="588"/>
    </location>
</feature>
<evidence type="ECO:0000259" key="16">
    <source>
        <dbReference type="PROSITE" id="PS51194"/>
    </source>
</evidence>
<dbReference type="Pfam" id="PF07529">
    <property type="entry name" value="HSA"/>
    <property type="match status" value="1"/>
</dbReference>
<evidence type="ECO:0000256" key="9">
    <source>
        <dbReference type="ARBA" id="ARBA00023015"/>
    </source>
</evidence>
<keyword evidence="10" id="KW-0238">DNA-binding</keyword>
<feature type="region of interest" description="Disordered" evidence="14">
    <location>
        <begin position="2045"/>
        <end position="2070"/>
    </location>
</feature>
<dbReference type="Gene3D" id="3.40.50.300">
    <property type="entry name" value="P-loop containing nucleotide triphosphate hydrolases"/>
    <property type="match status" value="1"/>
</dbReference>
<dbReference type="InterPro" id="IPR027417">
    <property type="entry name" value="P-loop_NTPase"/>
</dbReference>
<keyword evidence="9" id="KW-0805">Transcription regulation</keyword>
<dbReference type="SMART" id="SM00573">
    <property type="entry name" value="HSA"/>
    <property type="match status" value="1"/>
</dbReference>
<feature type="compositionally biased region" description="Low complexity" evidence="14">
    <location>
        <begin position="1979"/>
        <end position="1989"/>
    </location>
</feature>
<feature type="compositionally biased region" description="Basic and acidic residues" evidence="14">
    <location>
        <begin position="617"/>
        <end position="628"/>
    </location>
</feature>
<evidence type="ECO:0000256" key="1">
    <source>
        <dbReference type="ARBA" id="ARBA00004123"/>
    </source>
</evidence>
<feature type="region of interest" description="Disordered" evidence="14">
    <location>
        <begin position="646"/>
        <end position="717"/>
    </location>
</feature>
<dbReference type="Pfam" id="PF00271">
    <property type="entry name" value="Helicase_C"/>
    <property type="match status" value="1"/>
</dbReference>
<feature type="compositionally biased region" description="Low complexity" evidence="14">
    <location>
        <begin position="11"/>
        <end position="25"/>
    </location>
</feature>
<comment type="caution">
    <text evidence="18">The sequence shown here is derived from an EMBL/GenBank/DDBJ whole genome shotgun (WGS) entry which is preliminary data.</text>
</comment>
<feature type="coiled-coil region" evidence="13">
    <location>
        <begin position="1840"/>
        <end position="1887"/>
    </location>
</feature>
<evidence type="ECO:0000256" key="10">
    <source>
        <dbReference type="ARBA" id="ARBA00023125"/>
    </source>
</evidence>
<evidence type="ECO:0000256" key="4">
    <source>
        <dbReference type="ARBA" id="ARBA00022741"/>
    </source>
</evidence>
<keyword evidence="12" id="KW-0539">Nucleus</keyword>
<protein>
    <submittedName>
        <fullName evidence="18">Helicase domino</fullName>
    </submittedName>
</protein>
<dbReference type="Gene3D" id="3.40.50.10810">
    <property type="entry name" value="Tandem AAA-ATPase domain"/>
    <property type="match status" value="1"/>
</dbReference>
<dbReference type="InterPro" id="IPR050520">
    <property type="entry name" value="INO80/SWR1_helicase"/>
</dbReference>
<keyword evidence="3" id="KW-0597">Phosphoprotein</keyword>
<evidence type="ECO:0000256" key="8">
    <source>
        <dbReference type="ARBA" id="ARBA00022853"/>
    </source>
</evidence>
<dbReference type="OrthoDB" id="372624at2759"/>
<dbReference type="Proteomes" id="UP000198287">
    <property type="component" value="Unassembled WGS sequence"/>
</dbReference>
<feature type="compositionally biased region" description="Acidic residues" evidence="14">
    <location>
        <begin position="589"/>
        <end position="616"/>
    </location>
</feature>
<evidence type="ECO:0000259" key="15">
    <source>
        <dbReference type="PROSITE" id="PS51192"/>
    </source>
</evidence>
<dbReference type="SMART" id="SM00487">
    <property type="entry name" value="DEXDc"/>
    <property type="match status" value="1"/>
</dbReference>
<sequence length="2070" mass="235588">MSSTPVPVMGTITTPSSSSSSVTSSAAPGANGPLQNGADGDGQMATTTPQFHTPFPSMQHLREEMFLPGDPIFQNSEVDELRTRMESESSTDPVTSLLRPNRGVHTMEQKSGSYNKIPFVRGNKVIKKRILGRRKKELNSLLCDLAKELLTQYTYTALLSDDHARIGSGGSDGVSSVFPPTSEHSNSVRTCVEAMNSLSFRPFRTFLKEHDHTTPLLNEDTLRKLLFFDDDLSRITHVPEPCLVADGITITSSSAVRLVPSRMPMNPLSDRRFLPVDSLKLEMNQEFNQKAASFDQTLKMLSDIEQKKKKISAKPPKKYSEKMKAEASIIQRIQELQKEGMWYDKRLPKLKEPERVKLHRDYLIEEALWMQIDFQQERKWKQIAAKKISKAIRRHFKQKQLAAERALKEDEIRKRRMCSFIAREIQKFWGNVKKVIELQEQSKIEDLKKKALDQQLSFIVDQTEKYSGLLAEKFQSVLKRERDVDLSNNADVESLPNSSPNSDDEFQPRSGSEDDEETIAKAESEAKSSEINKEVKLLEMESLMEMDDFLDVLPKGYLESRMREIETDTKKPGPSTSSRSANAVVDQSATEDDEFTLPSDSESDEEDTIDREEAIEEREGGDHQKEIDELNADAELSLEEIKAKYQYKNVDPDESASMGSIVSDTSTGIESESETPEDEEEEEEDADDSTTEDMTVSEEETPSDTPDTADMVQEDENDSGLASLLQTFAPERAADVDDEDALNSVAALAESFQPKGYTLSSTTVVTKIPFLIKHTLREYQHIGLDWLVTMCDKKLNGILADEMGLGKTIQTIALLAHLACEKGNWGPHLIVVPTSVMLNWEMEFKKWCPGFKILTYYGSQKERKLKRTGWTKQNSFHVCITSYKLVIQDHQSFRRKRWKYLILDEAQNIKNFKSQRWQLLLNFNAQRRLLLTGTPLQNNLMELWSLMHFLMPNVFQSHREFRDWFSNPVSGMVEGSAEYNDNIIRRLHKVLRPFILRRLKSEVEKQLPKKYEHLVMCRLSKRQRYLYEEFMSRTRTKDTLNSGNLLSVINILMQLRKVCNHPNLFEPRPVISPMQSDGVVYYIPSMVWNILDELLESKPSYPVFHMTEADLYFSKEEAWRIQNLAPHADSQVTLSTNSRSRDRATGLDNGYANVCTLKNMSKIQIFNNFDIGPPRKRPKLSFIDALDTPFPPPMPRLNSPIPFFLSVIDPATNGLLDDSEFVDYVGQRSHKTKIGTVLNAPLFNGELEFVKPKIDNGGKIITTELNHITDAVELPTPDSSIIADPEKNSEEDDEMDESSMDEEVSEDSDGEIVIPKKKMKLALTIKKNGTDGILAMGINPTEFQLPEIQERSIINRRVVVSKLERINRFRCEINPVYGQSTLEHLEIFPSRLQDRRQRCAFKLQESPKHRGFELGYGEVERVVRAKLRNELPPIPNHPYLLGENTKTLCDMIPTLEERLEIMKPILSRYVIYIPSVTAPLTQSKVFRPAPSRYFKELFMEREMKDVLQKPCELIHPIVSCMSTQFPDPRLIQYDCGKLQTLDRLLRQLKLGSHRVLIFTQMARMLDVLEAFLNYHGHIYLRLDGATRIDQRQLLMERFNTDKRIFCFILSTRSGGVGVNLTGADTVIFYDSDWNPTMDAQAQDRCHRIGQTRDVHIYRLVSEKTVEENILKKSNQKRMLGEIAIEGASFNTAFFTKNTIHDLFTVDHQENDPRKRLAELASGSLSYQDTLKLEEGDDIRPTGPTHMITSDDSSEDKNAIQILENALLTAEDDIDVQASQTVRAEAAAELAEFDETISLDELDSNPQATVTEAPKSEIEEIFEQLNPVEMYAIRWMENCMEDWASETYANAEKDIEKQKQEWEDAQQRHLQELEMAEQENDEDDSEEEEEDMVTYLSIDAKNKVEKKKTIPRQSLAKSKPPVKRVVPISKMNGEATVITVSTPKRRGRPPKNRSLISNSNSVSDNNSNGPVSTRLPSPVPVISISSSSSVRVATPEVGRKQRFIPSPNKVVTRRSGKLAPPVVVVPDSRCRAVAKLAIKKSCVALQKRDTKTAAATNNSRPGPKPRQVKST</sequence>
<keyword evidence="11" id="KW-0804">Transcription</keyword>
<keyword evidence="8" id="KW-0156">Chromatin regulator</keyword>
<feature type="compositionally biased region" description="Acidic residues" evidence="14">
    <location>
        <begin position="1289"/>
        <end position="1309"/>
    </location>
</feature>
<evidence type="ECO:0000256" key="12">
    <source>
        <dbReference type="ARBA" id="ARBA00023242"/>
    </source>
</evidence>
<feature type="compositionally biased region" description="Polar residues" evidence="14">
    <location>
        <begin position="657"/>
        <end position="669"/>
    </location>
</feature>